<dbReference type="Pfam" id="PF22352">
    <property type="entry name" value="K319L-like_PKD"/>
    <property type="match status" value="2"/>
</dbReference>
<sequence length="1526" mass="158899">MGSDQTVAQNESIRLDGSSSYDPDGSIIAYEWRYGSNVVSHDAIFTLDPLPPGAHVLNLTVTDDDGAKNDKSVTITVSDAENCSGVATQEGYIEVTLAWTDQSLNMDLSTDLSQQVGNFDIQDADCLLEHYYIPVGAEVSPGSYPVKVAYTGSPADKNELNTIVTIKVPGSNQSRMVSLNLLDDLTEGKIADIVISEDGVEFVPVDNFEREAVVLYNRTENSEIYVQAYAQFSAGSQTSSTEYSSGWSGQLPQQGYSGNVLFDVIWNISQAILGGPLAGAQIDLFDADGYNTVLDDGSSSLYTTTASYGSSAYTAGIIVVPGTVRAALQDDKLYVVRVRGGADIDPDSDQQVNSGVVNSQASLHALVTGAELKALGFKVNILTEFAYQLGKGLLGGERAALRSRMNQTSRCLLSNDMNADGAINHLDALVWTPNGNTGKLFRPYHDNFLPIMARMRNGENVYADMFNLAAKPVLEGGSFTIQEDLARGSAIGQVKYCALEQAPTAYRISGAGAENFQIGTDGVLSLSATASLDYETQRIYTLYVTGSNDYGDSLPVTVYVTVTADGSPLLGTLDAFVTEGAVGGTEVGTLPVTAGASPVTAIRLVGTGAGNFAVSSAGVMTVKTGAQFDHALVPNYTLQAIATNAAGDSGPAQVKIKVYDDVPTLPSPFYARITEEIPGGTRLGRLGYYPGLTPINAFTVSGIGAERFTVDTGGYIHIAGNSNEKPIQNDNISTYRLQVTATNDRGTSAPVDMTVDVLQSSDANALVVNNFSTDVFIHTPNNTAVGIVGYTYALHPASTFELSGDDSAGFAILANGTLVLTDNSVLEGKAGQELSFTVKAGNAYGAESNTATIKINVKDDVPKLYPMSSSILEGSVAGTKVGKLGYSYGVSPIVQFTLTGEGAEQFAIDGNGLVTVAEGANLSRASTAVYSLTAQATNSLGRTAATSVNITVYSSAPTLRSSSIAVIENSVVGERVAIVPVVTIGNSAITGFTLSGTGSEAFAVDAQGYVTVADSSLLDAEQVSGFDLQVTATNTQGASEPVALTITVTDIPDGAVPTVNAGADQSVYRGDTVTLTAEAADSDGTIASYVWKEGSTVLSNASSFAKADFGVGTHTITLTVTDDDGNQVTDTVTVTVSVIVDNDPPHLTLSGDSIVVVKVGNAYTEPGASARDDVDGVVAVNISGTVNTAEAGDYTLTYTATDNAGNTATKTRLVRVVTDNMTLLGSIRTSGGYVFDIALSNDGTKIFAAGYLAGLIIFDITNPAQPYVLSSFDTDGEARGVTLSADNKRAYVADSDKGLKVIDVSNPASPSLSGTYSITSGETWGVTLSKDEKVAYLSNVSDGIDAVDISNLGSMSSLGKVSGLGVVWASKLSGDGEKLYVAAHSGGMKVLDVRNPENISIIGSIQADYARYLTLSSDESKAFVAAQSGGMKVVDITNPSSLSLLGEYSALSSIQGIDLSNDETIAFVADSSAGLHMVDISTANNPALISSFNTPGNALRVQLSNDGSKVYVADWSGGLLILGVVQ</sequence>
<evidence type="ECO:0000256" key="2">
    <source>
        <dbReference type="ARBA" id="ARBA00022737"/>
    </source>
</evidence>
<dbReference type="GO" id="GO:0007156">
    <property type="term" value="P:homophilic cell adhesion via plasma membrane adhesion molecules"/>
    <property type="evidence" value="ECO:0007669"/>
    <property type="project" value="InterPro"/>
</dbReference>
<feature type="domain" description="PKD" evidence="5">
    <location>
        <begin position="1"/>
        <end position="77"/>
    </location>
</feature>
<dbReference type="GO" id="GO:0045296">
    <property type="term" value="F:cadherin binding"/>
    <property type="evidence" value="ECO:0007669"/>
    <property type="project" value="TreeGrafter"/>
</dbReference>
<comment type="subcellular location">
    <subcellularLocation>
        <location evidence="1">Membrane</location>
    </subcellularLocation>
</comment>
<feature type="domain" description="Cadherin" evidence="6">
    <location>
        <begin position="479"/>
        <end position="570"/>
    </location>
</feature>
<evidence type="ECO:0000313" key="8">
    <source>
        <dbReference type="Proteomes" id="UP000005317"/>
    </source>
</evidence>
<dbReference type="InterPro" id="IPR036322">
    <property type="entry name" value="WD40_repeat_dom_sf"/>
</dbReference>
<evidence type="ECO:0000259" key="5">
    <source>
        <dbReference type="PROSITE" id="PS50093"/>
    </source>
</evidence>
<keyword evidence="3" id="KW-0106">Calcium</keyword>
<evidence type="ECO:0000256" key="3">
    <source>
        <dbReference type="ARBA" id="ARBA00022837"/>
    </source>
</evidence>
<dbReference type="InterPro" id="IPR022409">
    <property type="entry name" value="PKD/Chitinase_dom"/>
</dbReference>
<reference evidence="8" key="1">
    <citation type="journal article" date="2011" name="Stand. Genomic Sci.">
        <title>Genome sequence of the filamentous, gliding Thiothrix nivea neotype strain (JP2(T)).</title>
        <authorList>
            <person name="Lapidus A."/>
            <person name="Nolan M."/>
            <person name="Lucas S."/>
            <person name="Glavina Del Rio T."/>
            <person name="Tice H."/>
            <person name="Cheng J.F."/>
            <person name="Tapia R."/>
            <person name="Han C."/>
            <person name="Goodwin L."/>
            <person name="Pitluck S."/>
            <person name="Liolios K."/>
            <person name="Pagani I."/>
            <person name="Ivanova N."/>
            <person name="Huntemann M."/>
            <person name="Mavromatis K."/>
            <person name="Mikhailova N."/>
            <person name="Pati A."/>
            <person name="Chen A."/>
            <person name="Palaniappan K."/>
            <person name="Land M."/>
            <person name="Brambilla E.M."/>
            <person name="Rohde M."/>
            <person name="Abt B."/>
            <person name="Verbarg S."/>
            <person name="Goker M."/>
            <person name="Bristow J."/>
            <person name="Eisen J.A."/>
            <person name="Markowitz V."/>
            <person name="Hugenholtz P."/>
            <person name="Kyrpides N.C."/>
            <person name="Klenk H.P."/>
            <person name="Woyke T."/>
        </authorList>
    </citation>
    <scope>NUCLEOTIDE SEQUENCE [LARGE SCALE GENOMIC DNA]</scope>
    <source>
        <strain evidence="8">ATCC 35100 / DSM 5205 / JP2</strain>
    </source>
</reference>
<keyword evidence="8" id="KW-1185">Reference proteome</keyword>
<dbReference type="CDD" id="cd11304">
    <property type="entry name" value="Cadherin_repeat"/>
    <property type="match status" value="2"/>
</dbReference>
<dbReference type="SMART" id="SM00089">
    <property type="entry name" value="PKD"/>
    <property type="match status" value="5"/>
</dbReference>
<dbReference type="SUPFAM" id="SSF49299">
    <property type="entry name" value="PKD domain"/>
    <property type="match status" value="2"/>
</dbReference>
<dbReference type="InterPro" id="IPR000601">
    <property type="entry name" value="PKD_dom"/>
</dbReference>
<dbReference type="Gene3D" id="2.60.40.10">
    <property type="entry name" value="Immunoglobulins"/>
    <property type="match status" value="3"/>
</dbReference>
<dbReference type="InterPro" id="IPR015943">
    <property type="entry name" value="WD40/YVTN_repeat-like_dom_sf"/>
</dbReference>
<feature type="domain" description="PKD" evidence="5">
    <location>
        <begin position="1056"/>
        <end position="1143"/>
    </location>
</feature>
<dbReference type="SUPFAM" id="SSF49313">
    <property type="entry name" value="Cadherin-like"/>
    <property type="match status" value="3"/>
</dbReference>
<dbReference type="GO" id="GO:0005509">
    <property type="term" value="F:calcium ion binding"/>
    <property type="evidence" value="ECO:0007669"/>
    <property type="project" value="InterPro"/>
</dbReference>
<dbReference type="InterPro" id="IPR013783">
    <property type="entry name" value="Ig-like_fold"/>
</dbReference>
<accession>A0A656HCL8</accession>
<dbReference type="PROSITE" id="PS50093">
    <property type="entry name" value="PKD"/>
    <property type="match status" value="2"/>
</dbReference>
<dbReference type="CDD" id="cd00146">
    <property type="entry name" value="PKD"/>
    <property type="match status" value="1"/>
</dbReference>
<dbReference type="Pfam" id="PF16403">
    <property type="entry name" value="Bact_surface_Ig-like"/>
    <property type="match status" value="1"/>
</dbReference>
<dbReference type="SMART" id="SM00112">
    <property type="entry name" value="CA"/>
    <property type="match status" value="4"/>
</dbReference>
<dbReference type="InterPro" id="IPR013211">
    <property type="entry name" value="LVIVD"/>
</dbReference>
<dbReference type="Proteomes" id="UP000005317">
    <property type="component" value="Unassembled WGS sequence"/>
</dbReference>
<dbReference type="GO" id="GO:0008013">
    <property type="term" value="F:beta-catenin binding"/>
    <property type="evidence" value="ECO:0007669"/>
    <property type="project" value="TreeGrafter"/>
</dbReference>
<dbReference type="PANTHER" id="PTHR24027">
    <property type="entry name" value="CADHERIN-23"/>
    <property type="match status" value="1"/>
</dbReference>
<keyword evidence="4" id="KW-0472">Membrane</keyword>
<feature type="domain" description="Cadherin" evidence="6">
    <location>
        <begin position="958"/>
        <end position="1059"/>
    </location>
</feature>
<dbReference type="PROSITE" id="PS50268">
    <property type="entry name" value="CADHERIN_2"/>
    <property type="match status" value="2"/>
</dbReference>
<evidence type="ECO:0000256" key="1">
    <source>
        <dbReference type="ARBA" id="ARBA00004370"/>
    </source>
</evidence>
<evidence type="ECO:0000313" key="7">
    <source>
        <dbReference type="EMBL" id="EIJ34157.1"/>
    </source>
</evidence>
<evidence type="ECO:0000259" key="6">
    <source>
        <dbReference type="PROSITE" id="PS50268"/>
    </source>
</evidence>
<keyword evidence="2" id="KW-0677">Repeat</keyword>
<organism evidence="7 8">
    <name type="scientific">Thiothrix nivea (strain ATCC 35100 / DSM 5205 / JP2)</name>
    <dbReference type="NCBI Taxonomy" id="870187"/>
    <lineage>
        <taxon>Bacteria</taxon>
        <taxon>Pseudomonadati</taxon>
        <taxon>Pseudomonadota</taxon>
        <taxon>Gammaproteobacteria</taxon>
        <taxon>Thiotrichales</taxon>
        <taxon>Thiotrichaceae</taxon>
        <taxon>Thiothrix</taxon>
    </lineage>
</organism>
<dbReference type="InterPro" id="IPR002126">
    <property type="entry name" value="Cadherin-like_dom"/>
</dbReference>
<dbReference type="SUPFAM" id="SSF50978">
    <property type="entry name" value="WD40 repeat-like"/>
    <property type="match status" value="1"/>
</dbReference>
<dbReference type="EMBL" id="JH651384">
    <property type="protein sequence ID" value="EIJ34157.1"/>
    <property type="molecule type" value="Genomic_DNA"/>
</dbReference>
<dbReference type="GO" id="GO:0016477">
    <property type="term" value="P:cell migration"/>
    <property type="evidence" value="ECO:0007669"/>
    <property type="project" value="TreeGrafter"/>
</dbReference>
<proteinExistence type="predicted"/>
<dbReference type="OrthoDB" id="5623073at2"/>
<dbReference type="InterPro" id="IPR032179">
    <property type="entry name" value="Cry22Aa_Ig-like"/>
</dbReference>
<dbReference type="Pfam" id="PF08309">
    <property type="entry name" value="LVIVD"/>
    <property type="match status" value="4"/>
</dbReference>
<dbReference type="InterPro" id="IPR039808">
    <property type="entry name" value="Cadherin"/>
</dbReference>
<dbReference type="InterPro" id="IPR015919">
    <property type="entry name" value="Cadherin-like_sf"/>
</dbReference>
<dbReference type="PANTHER" id="PTHR24027:SF438">
    <property type="entry name" value="CADHERIN 23"/>
    <property type="match status" value="1"/>
</dbReference>
<dbReference type="Gene3D" id="2.130.10.10">
    <property type="entry name" value="YVTN repeat-like/Quinoprotein amine dehydrogenase"/>
    <property type="match status" value="2"/>
</dbReference>
<dbReference type="InterPro" id="IPR035986">
    <property type="entry name" value="PKD_dom_sf"/>
</dbReference>
<protein>
    <submittedName>
        <fullName evidence="7">PKD domain containing protein</fullName>
    </submittedName>
</protein>
<dbReference type="Gene3D" id="2.60.40.60">
    <property type="entry name" value="Cadherins"/>
    <property type="match status" value="2"/>
</dbReference>
<dbReference type="GO" id="GO:0016342">
    <property type="term" value="C:catenin complex"/>
    <property type="evidence" value="ECO:0007669"/>
    <property type="project" value="TreeGrafter"/>
</dbReference>
<gene>
    <name evidence="7" type="ORF">Thini_1555</name>
</gene>
<name>A0A656HCL8_THINJ</name>
<evidence type="ECO:0000256" key="4">
    <source>
        <dbReference type="ARBA" id="ARBA00023136"/>
    </source>
</evidence>